<reference evidence="1" key="1">
    <citation type="journal article" date="2021" name="PeerJ">
        <title>Extensive microbial diversity within the chicken gut microbiome revealed by metagenomics and culture.</title>
        <authorList>
            <person name="Gilroy R."/>
            <person name="Ravi A."/>
            <person name="Getino M."/>
            <person name="Pursley I."/>
            <person name="Horton D.L."/>
            <person name="Alikhan N.F."/>
            <person name="Baker D."/>
            <person name="Gharbi K."/>
            <person name="Hall N."/>
            <person name="Watson M."/>
            <person name="Adriaenssens E.M."/>
            <person name="Foster-Nyarko E."/>
            <person name="Jarju S."/>
            <person name="Secka A."/>
            <person name="Antonio M."/>
            <person name="Oren A."/>
            <person name="Chaudhuri R.R."/>
            <person name="La Ragione R."/>
            <person name="Hildebrand F."/>
            <person name="Pallen M.J."/>
        </authorList>
    </citation>
    <scope>NUCLEOTIDE SEQUENCE</scope>
    <source>
        <strain evidence="1">ChiHcolR34-3080</strain>
    </source>
</reference>
<accession>A0A9D1QA07</accession>
<dbReference type="EMBL" id="DXHQ01000063">
    <property type="protein sequence ID" value="HIW08789.1"/>
    <property type="molecule type" value="Genomic_DNA"/>
</dbReference>
<dbReference type="Proteomes" id="UP000823933">
    <property type="component" value="Unassembled WGS sequence"/>
</dbReference>
<protein>
    <submittedName>
        <fullName evidence="1">Uncharacterized protein</fullName>
    </submittedName>
</protein>
<evidence type="ECO:0000313" key="2">
    <source>
        <dbReference type="Proteomes" id="UP000823933"/>
    </source>
</evidence>
<sequence>MSKPRLPTKREGGGFCLYLQADFQKSAHNGLFLCTRRRGRSFSKVAQTKTPLSEKVYISGQKTLAEKALHIGDFFAIMKLQMTQKYPFRKSIPFRMGIVFSIYHLTHTKEEHTYVRKKVFSAVFVSRADGQHAGRLQQTAG</sequence>
<proteinExistence type="predicted"/>
<reference evidence="1" key="2">
    <citation type="submission" date="2021-04" db="EMBL/GenBank/DDBJ databases">
        <authorList>
            <person name="Gilroy R."/>
        </authorList>
    </citation>
    <scope>NUCLEOTIDE SEQUENCE</scope>
    <source>
        <strain evidence="1">ChiHcolR34-3080</strain>
    </source>
</reference>
<evidence type="ECO:0000313" key="1">
    <source>
        <dbReference type="EMBL" id="HIW08789.1"/>
    </source>
</evidence>
<comment type="caution">
    <text evidence="1">The sequence shown here is derived from an EMBL/GenBank/DDBJ whole genome shotgun (WGS) entry which is preliminary data.</text>
</comment>
<name>A0A9D1QA07_9FIRM</name>
<dbReference type="AlphaFoldDB" id="A0A9D1QA07"/>
<gene>
    <name evidence="1" type="ORF">H9890_05230</name>
</gene>
<organism evidence="1 2">
    <name type="scientific">Candidatus Faecalibacterium intestinigallinarum</name>
    <dbReference type="NCBI Taxonomy" id="2838581"/>
    <lineage>
        <taxon>Bacteria</taxon>
        <taxon>Bacillati</taxon>
        <taxon>Bacillota</taxon>
        <taxon>Clostridia</taxon>
        <taxon>Eubacteriales</taxon>
        <taxon>Oscillospiraceae</taxon>
        <taxon>Faecalibacterium</taxon>
    </lineage>
</organism>